<reference evidence="1 2" key="1">
    <citation type="submission" date="2020-08" db="EMBL/GenBank/DDBJ databases">
        <title>Genomic Encyclopedia of Type Strains, Phase IV (KMG-IV): sequencing the most valuable type-strain genomes for metagenomic binning, comparative biology and taxonomic classification.</title>
        <authorList>
            <person name="Goeker M."/>
        </authorList>
    </citation>
    <scope>NUCLEOTIDE SEQUENCE [LARGE SCALE GENOMIC DNA]</scope>
    <source>
        <strain evidence="1 2">DSM 27471</strain>
    </source>
</reference>
<dbReference type="InterPro" id="IPR021223">
    <property type="entry name" value="AbiGi"/>
</dbReference>
<evidence type="ECO:0008006" key="3">
    <source>
        <dbReference type="Google" id="ProtNLM"/>
    </source>
</evidence>
<accession>A0A7W5DPL2</accession>
<protein>
    <recommendedName>
        <fullName evidence="3">Abortive phage resistance protein AbiGi, antitoxin</fullName>
    </recommendedName>
</protein>
<sequence>MALYPDILFHFTTKQSLEAILSETFKVSYARERIIGGRKEKEFAVPMVSFSDLRLSELKENIGTYGKFGIGMTKEWAVRKGLNPVMYANKESLFTENFISGIEDFFKLVAYSNDETGKYETAYNNTINTLRYIKNYKGDLIRPDKPIKKNYVFANEREWRFVPSLSENCLAFVPINKIRPSEQKAEYNRKVAHIQLSFQPDDIKYLIVEKDSDINPLISHLRQVKDRFSPDTIDRLASRILTYEQIENDI</sequence>
<dbReference type="Pfam" id="PF10899">
    <property type="entry name" value="AbiGi"/>
    <property type="match status" value="1"/>
</dbReference>
<evidence type="ECO:0000313" key="2">
    <source>
        <dbReference type="Proteomes" id="UP000544222"/>
    </source>
</evidence>
<dbReference type="RefSeq" id="WP_183412500.1">
    <property type="nucleotide sequence ID" value="NZ_JACHYB010000001.1"/>
</dbReference>
<gene>
    <name evidence="1" type="ORF">FHX64_000800</name>
</gene>
<organism evidence="1 2">
    <name type="scientific">Microbacter margulisiae</name>
    <dbReference type="NCBI Taxonomy" id="1350067"/>
    <lineage>
        <taxon>Bacteria</taxon>
        <taxon>Pseudomonadati</taxon>
        <taxon>Bacteroidota</taxon>
        <taxon>Bacteroidia</taxon>
        <taxon>Bacteroidales</taxon>
        <taxon>Porphyromonadaceae</taxon>
        <taxon>Microbacter</taxon>
    </lineage>
</organism>
<dbReference type="AlphaFoldDB" id="A0A7W5DPL2"/>
<name>A0A7W5DPL2_9PORP</name>
<dbReference type="EMBL" id="JACHYB010000001">
    <property type="protein sequence ID" value="MBB3186637.1"/>
    <property type="molecule type" value="Genomic_DNA"/>
</dbReference>
<evidence type="ECO:0000313" key="1">
    <source>
        <dbReference type="EMBL" id="MBB3186637.1"/>
    </source>
</evidence>
<proteinExistence type="predicted"/>
<keyword evidence="2" id="KW-1185">Reference proteome</keyword>
<comment type="caution">
    <text evidence="1">The sequence shown here is derived from an EMBL/GenBank/DDBJ whole genome shotgun (WGS) entry which is preliminary data.</text>
</comment>
<dbReference type="Proteomes" id="UP000544222">
    <property type="component" value="Unassembled WGS sequence"/>
</dbReference>